<keyword evidence="2" id="KW-0479">Metal-binding</keyword>
<dbReference type="Pfam" id="PF00682">
    <property type="entry name" value="HMGL-like"/>
    <property type="match status" value="1"/>
</dbReference>
<dbReference type="Gene3D" id="3.20.20.70">
    <property type="entry name" value="Aldolase class I"/>
    <property type="match status" value="1"/>
</dbReference>
<dbReference type="PANTHER" id="PTHR42738">
    <property type="entry name" value="HYDROXYMETHYLGLUTARYL-COA LYASE"/>
    <property type="match status" value="1"/>
</dbReference>
<dbReference type="CDD" id="cd07938">
    <property type="entry name" value="DRE_TIM_HMGL"/>
    <property type="match status" value="1"/>
</dbReference>
<dbReference type="GO" id="GO:0046951">
    <property type="term" value="P:ketone body biosynthetic process"/>
    <property type="evidence" value="ECO:0007669"/>
    <property type="project" value="TreeGrafter"/>
</dbReference>
<keyword evidence="3 5" id="KW-0456">Lyase</keyword>
<dbReference type="PANTHER" id="PTHR42738:SF7">
    <property type="entry name" value="HYDROXYMETHYLGLUTARYL-COA LYASE"/>
    <property type="match status" value="1"/>
</dbReference>
<evidence type="ECO:0000256" key="2">
    <source>
        <dbReference type="ARBA" id="ARBA00022723"/>
    </source>
</evidence>
<dbReference type="InterPro" id="IPR013785">
    <property type="entry name" value="Aldolase_TIM"/>
</dbReference>
<gene>
    <name evidence="5" type="primary">ccl</name>
    <name evidence="5" type="ORF">DSM104329_05583</name>
</gene>
<sequence length="301" mass="31480">MTATGRIEICEVGPRDGLQNEERALAPEVRAELCNRLAAAGLPRIEAVSFVNPKRVPQMAGAEEVMAGIERRDGLTVAGLVLNERGYDRAIAAGVDELHYAFPVSDTFCERNQGTTIEGAMEIGTRLVERAREDDRHISITLSAAFGCPFEGRVDPARVIGLAERVRALGVDEIVLADTIGVGVPSQVRELVAGVAALGAAVGCHFHNTRNTGYANAIAAVEAGVALLDASCGGTGGCPFAPRATGNIATEDLVYLLHGMGFETGVDLAALLEVSAWLAETLGKELPGQTYKAGTFAPVAA</sequence>
<name>A0A9E7C326_9ACTN</name>
<keyword evidence="6" id="KW-1185">Reference proteome</keyword>
<proteinExistence type="inferred from homology"/>
<evidence type="ECO:0000256" key="1">
    <source>
        <dbReference type="ARBA" id="ARBA00009405"/>
    </source>
</evidence>
<dbReference type="RefSeq" id="WP_259313158.1">
    <property type="nucleotide sequence ID" value="NZ_CP087164.1"/>
</dbReference>
<dbReference type="EC" id="4.1.3.46" evidence="5"/>
<dbReference type="PROSITE" id="PS50991">
    <property type="entry name" value="PYR_CT"/>
    <property type="match status" value="1"/>
</dbReference>
<dbReference type="InterPro" id="IPR043594">
    <property type="entry name" value="HMGL"/>
</dbReference>
<dbReference type="Proteomes" id="UP001162834">
    <property type="component" value="Chromosome"/>
</dbReference>
<protein>
    <submittedName>
        <fullName evidence="5">(R)-citramalyl-CoA lyase</fullName>
        <ecNumber evidence="5">4.1.3.46</ecNumber>
    </submittedName>
</protein>
<reference evidence="5" key="1">
    <citation type="journal article" date="2022" name="Int. J. Syst. Evol. Microbiol.">
        <title>Pseudomonas aegrilactucae sp. nov. and Pseudomonas morbosilactucae sp. nov., pathogens causing bacterial rot of lettuce in Japan.</title>
        <authorList>
            <person name="Sawada H."/>
            <person name="Fujikawa T."/>
            <person name="Satou M."/>
        </authorList>
    </citation>
    <scope>NUCLEOTIDE SEQUENCE</scope>
    <source>
        <strain evidence="5">0166_1</strain>
    </source>
</reference>
<dbReference type="InterPro" id="IPR000891">
    <property type="entry name" value="PYR_CT"/>
</dbReference>
<evidence type="ECO:0000313" key="5">
    <source>
        <dbReference type="EMBL" id="UGS39151.1"/>
    </source>
</evidence>
<dbReference type="GO" id="GO:0006552">
    <property type="term" value="P:L-leucine catabolic process"/>
    <property type="evidence" value="ECO:0007669"/>
    <property type="project" value="TreeGrafter"/>
</dbReference>
<dbReference type="AlphaFoldDB" id="A0A9E7C326"/>
<dbReference type="GO" id="GO:0046872">
    <property type="term" value="F:metal ion binding"/>
    <property type="evidence" value="ECO:0007669"/>
    <property type="project" value="UniProtKB-KW"/>
</dbReference>
<dbReference type="GO" id="GO:0004419">
    <property type="term" value="F:hydroxymethylglutaryl-CoA lyase activity"/>
    <property type="evidence" value="ECO:0007669"/>
    <property type="project" value="TreeGrafter"/>
</dbReference>
<dbReference type="SUPFAM" id="SSF51569">
    <property type="entry name" value="Aldolase"/>
    <property type="match status" value="1"/>
</dbReference>
<feature type="domain" description="Pyruvate carboxyltransferase" evidence="4">
    <location>
        <begin position="7"/>
        <end position="272"/>
    </location>
</feature>
<dbReference type="EMBL" id="CP087164">
    <property type="protein sequence ID" value="UGS39151.1"/>
    <property type="molecule type" value="Genomic_DNA"/>
</dbReference>
<evidence type="ECO:0000313" key="6">
    <source>
        <dbReference type="Proteomes" id="UP001162834"/>
    </source>
</evidence>
<evidence type="ECO:0000259" key="4">
    <source>
        <dbReference type="PROSITE" id="PS50991"/>
    </source>
</evidence>
<organism evidence="5 6">
    <name type="scientific">Capillimicrobium parvum</name>
    <dbReference type="NCBI Taxonomy" id="2884022"/>
    <lineage>
        <taxon>Bacteria</taxon>
        <taxon>Bacillati</taxon>
        <taxon>Actinomycetota</taxon>
        <taxon>Thermoleophilia</taxon>
        <taxon>Solirubrobacterales</taxon>
        <taxon>Capillimicrobiaceae</taxon>
        <taxon>Capillimicrobium</taxon>
    </lineage>
</organism>
<evidence type="ECO:0000256" key="3">
    <source>
        <dbReference type="ARBA" id="ARBA00023239"/>
    </source>
</evidence>
<dbReference type="KEGG" id="sbae:DSM104329_05583"/>
<comment type="similarity">
    <text evidence="1">Belongs to the HMG-CoA lyase family.</text>
</comment>
<dbReference type="NCBIfam" id="NF004283">
    <property type="entry name" value="PRK05692.1"/>
    <property type="match status" value="1"/>
</dbReference>
<dbReference type="GO" id="GO:0044101">
    <property type="term" value="F:(3R)-citramalyl-CoA lyase activity"/>
    <property type="evidence" value="ECO:0007669"/>
    <property type="project" value="UniProtKB-EC"/>
</dbReference>
<accession>A0A9E7C326</accession>